<keyword evidence="4" id="KW-1185">Reference proteome</keyword>
<evidence type="ECO:0000313" key="4">
    <source>
        <dbReference type="Proteomes" id="UP000037939"/>
    </source>
</evidence>
<evidence type="ECO:0000256" key="2">
    <source>
        <dbReference type="HAMAP-Rule" id="MF_00489"/>
    </source>
</evidence>
<dbReference type="NCBIfam" id="NF001095">
    <property type="entry name" value="PRK00124.1"/>
    <property type="match status" value="1"/>
</dbReference>
<dbReference type="HAMAP" id="MF_00489">
    <property type="entry name" value="UPF0178"/>
    <property type="match status" value="1"/>
</dbReference>
<dbReference type="AlphaFoldDB" id="A0A0N1JTP2"/>
<organism evidence="3 4">
    <name type="scientific">Amantichitinum ursilacus</name>
    <dbReference type="NCBI Taxonomy" id="857265"/>
    <lineage>
        <taxon>Bacteria</taxon>
        <taxon>Pseudomonadati</taxon>
        <taxon>Pseudomonadota</taxon>
        <taxon>Betaproteobacteria</taxon>
        <taxon>Neisseriales</taxon>
        <taxon>Chitinibacteraceae</taxon>
        <taxon>Amantichitinum</taxon>
    </lineage>
</organism>
<dbReference type="PANTHER" id="PTHR35146:SF1">
    <property type="entry name" value="UPF0178 PROTEIN YAII"/>
    <property type="match status" value="1"/>
</dbReference>
<dbReference type="InterPro" id="IPR003791">
    <property type="entry name" value="UPF0178"/>
</dbReference>
<comment type="similarity">
    <text evidence="1 2">Belongs to the UPF0178 family.</text>
</comment>
<dbReference type="PANTHER" id="PTHR35146">
    <property type="entry name" value="UPF0178 PROTEIN YAII"/>
    <property type="match status" value="1"/>
</dbReference>
<sequence length="172" mass="18180">MTAITPNPQTAPPSPTIWVDADACPRPVKEMLFRAAQRTQTLTILVANQLLSVPASPFLRALQVPGGFDVADAEIVARVAPGDLVITADIPLSAQAIEKGAVVIDPRGERLSLANIGERLNMRDFMQGLRDSGVATGGPAALSAADKQAFGRELDRWLAAKARGIPLPARNP</sequence>
<protein>
    <recommendedName>
        <fullName evidence="2">UPF0178 protein WG78_03845</fullName>
    </recommendedName>
</protein>
<dbReference type="PATRIC" id="fig|857265.3.peg.786"/>
<gene>
    <name evidence="3" type="ORF">WG78_03845</name>
</gene>
<comment type="caution">
    <text evidence="3">The sequence shown here is derived from an EMBL/GenBank/DDBJ whole genome shotgun (WGS) entry which is preliminary data.</text>
</comment>
<name>A0A0N1JTP2_9NEIS</name>
<dbReference type="Proteomes" id="UP000037939">
    <property type="component" value="Unassembled WGS sequence"/>
</dbReference>
<dbReference type="STRING" id="857265.WG78_03845"/>
<dbReference type="OrthoDB" id="9798918at2"/>
<dbReference type="Pfam" id="PF02639">
    <property type="entry name" value="DUF188"/>
    <property type="match status" value="1"/>
</dbReference>
<dbReference type="EMBL" id="LAQT01000002">
    <property type="protein sequence ID" value="KPC54674.1"/>
    <property type="molecule type" value="Genomic_DNA"/>
</dbReference>
<reference evidence="3 4" key="1">
    <citation type="submission" date="2015-07" db="EMBL/GenBank/DDBJ databases">
        <title>Draft genome sequence of the Amantichitinum ursilacus IGB-41, a new chitin-degrading bacterium.</title>
        <authorList>
            <person name="Kirstahler P."/>
            <person name="Guenther M."/>
            <person name="Grumaz C."/>
            <person name="Rupp S."/>
            <person name="Zibek S."/>
            <person name="Sohn K."/>
        </authorList>
    </citation>
    <scope>NUCLEOTIDE SEQUENCE [LARGE SCALE GENOMIC DNA]</scope>
    <source>
        <strain evidence="3 4">IGB-41</strain>
    </source>
</reference>
<accession>A0A0N1JTP2</accession>
<evidence type="ECO:0000313" key="3">
    <source>
        <dbReference type="EMBL" id="KPC54674.1"/>
    </source>
</evidence>
<dbReference type="RefSeq" id="WP_053936456.1">
    <property type="nucleotide sequence ID" value="NZ_LAQT01000002.1"/>
</dbReference>
<dbReference type="CDD" id="cd18720">
    <property type="entry name" value="PIN_YqxD-like"/>
    <property type="match status" value="1"/>
</dbReference>
<evidence type="ECO:0000256" key="1">
    <source>
        <dbReference type="ARBA" id="ARBA00008522"/>
    </source>
</evidence>
<proteinExistence type="inferred from homology"/>